<evidence type="ECO:0000256" key="3">
    <source>
        <dbReference type="ARBA" id="ARBA00023163"/>
    </source>
</evidence>
<evidence type="ECO:0000313" key="6">
    <source>
        <dbReference type="Proteomes" id="UP000295765"/>
    </source>
</evidence>
<dbReference type="InterPro" id="IPR000524">
    <property type="entry name" value="Tscrpt_reg_HTH_GntR"/>
</dbReference>
<keyword evidence="1" id="KW-0805">Transcription regulation</keyword>
<dbReference type="OrthoDB" id="9028214at2"/>
<dbReference type="SUPFAM" id="SSF46785">
    <property type="entry name" value="Winged helix' DNA-binding domain"/>
    <property type="match status" value="1"/>
</dbReference>
<dbReference type="GO" id="GO:0003700">
    <property type="term" value="F:DNA-binding transcription factor activity"/>
    <property type="evidence" value="ECO:0007669"/>
    <property type="project" value="InterPro"/>
</dbReference>
<dbReference type="InterPro" id="IPR036390">
    <property type="entry name" value="WH_DNA-bd_sf"/>
</dbReference>
<dbReference type="CDD" id="cd07377">
    <property type="entry name" value="WHTH_GntR"/>
    <property type="match status" value="1"/>
</dbReference>
<dbReference type="SMART" id="SM00895">
    <property type="entry name" value="FCD"/>
    <property type="match status" value="1"/>
</dbReference>
<keyword evidence="3" id="KW-0804">Transcription</keyword>
<dbReference type="Proteomes" id="UP000295765">
    <property type="component" value="Unassembled WGS sequence"/>
</dbReference>
<evidence type="ECO:0000256" key="1">
    <source>
        <dbReference type="ARBA" id="ARBA00023015"/>
    </source>
</evidence>
<gene>
    <name evidence="5" type="ORF">EV699_1188</name>
</gene>
<dbReference type="SMART" id="SM00345">
    <property type="entry name" value="HTH_GNTR"/>
    <property type="match status" value="1"/>
</dbReference>
<accession>A0A4R2KZR2</accession>
<sequence length="245" mass="26703">MNQPVATPTTPPRRKPRVHRELVVSLAQRILGGELAPGTTLVEAELCEHYGVSRTVTREAFKVLESKGLLKTRMRIGTQVQPESEWNMLDPGLLAWAEGRLFSPEFVNSLMEARGILEPAAAEMAARNATAQDLATLEDAYLRMCDSLGRDEAAWCDADLAFHTALLAASHNHVFMHLAGAIRAALHVLFELTLHHGSAHDVALKQHGQIVEAIRMRDPVAARAASESLLNRTSNDLGAARGAQP</sequence>
<evidence type="ECO:0000259" key="4">
    <source>
        <dbReference type="PROSITE" id="PS50949"/>
    </source>
</evidence>
<dbReference type="PROSITE" id="PS50949">
    <property type="entry name" value="HTH_GNTR"/>
    <property type="match status" value="1"/>
</dbReference>
<dbReference type="PRINTS" id="PR00035">
    <property type="entry name" value="HTHGNTR"/>
</dbReference>
<dbReference type="InterPro" id="IPR008920">
    <property type="entry name" value="TF_FadR/GntR_C"/>
</dbReference>
<dbReference type="AlphaFoldDB" id="A0A4R2KZR2"/>
<dbReference type="RefSeq" id="WP_132544463.1">
    <property type="nucleotide sequence ID" value="NZ_SLWY01000018.1"/>
</dbReference>
<name>A0A4R2KZR2_9GAMM</name>
<dbReference type="PANTHER" id="PTHR43537">
    <property type="entry name" value="TRANSCRIPTIONAL REGULATOR, GNTR FAMILY"/>
    <property type="match status" value="1"/>
</dbReference>
<keyword evidence="2" id="KW-0238">DNA-binding</keyword>
<dbReference type="Pfam" id="PF07729">
    <property type="entry name" value="FCD"/>
    <property type="match status" value="1"/>
</dbReference>
<protein>
    <submittedName>
        <fullName evidence="5">GntR family transcriptional regulator</fullName>
    </submittedName>
</protein>
<evidence type="ECO:0000256" key="2">
    <source>
        <dbReference type="ARBA" id="ARBA00023125"/>
    </source>
</evidence>
<dbReference type="InterPro" id="IPR011711">
    <property type="entry name" value="GntR_C"/>
</dbReference>
<dbReference type="InterPro" id="IPR036388">
    <property type="entry name" value="WH-like_DNA-bd_sf"/>
</dbReference>
<dbReference type="PANTHER" id="PTHR43537:SF44">
    <property type="entry name" value="GNTR FAMILY REGULATORY PROTEIN"/>
    <property type="match status" value="1"/>
</dbReference>
<dbReference type="Pfam" id="PF00392">
    <property type="entry name" value="GntR"/>
    <property type="match status" value="1"/>
</dbReference>
<dbReference type="SUPFAM" id="SSF48008">
    <property type="entry name" value="GntR ligand-binding domain-like"/>
    <property type="match status" value="1"/>
</dbReference>
<dbReference type="GO" id="GO:0003677">
    <property type="term" value="F:DNA binding"/>
    <property type="evidence" value="ECO:0007669"/>
    <property type="project" value="UniProtKB-KW"/>
</dbReference>
<comment type="caution">
    <text evidence="5">The sequence shown here is derived from an EMBL/GenBank/DDBJ whole genome shotgun (WGS) entry which is preliminary data.</text>
</comment>
<evidence type="ECO:0000313" key="5">
    <source>
        <dbReference type="EMBL" id="TCO79624.1"/>
    </source>
</evidence>
<proteinExistence type="predicted"/>
<keyword evidence="6" id="KW-1185">Reference proteome</keyword>
<dbReference type="Gene3D" id="1.20.120.530">
    <property type="entry name" value="GntR ligand-binding domain-like"/>
    <property type="match status" value="1"/>
</dbReference>
<reference evidence="5 6" key="1">
    <citation type="submission" date="2019-03" db="EMBL/GenBank/DDBJ databases">
        <title>Genomic Encyclopedia of Type Strains, Phase IV (KMG-IV): sequencing the most valuable type-strain genomes for metagenomic binning, comparative biology and taxonomic classification.</title>
        <authorList>
            <person name="Goeker M."/>
        </authorList>
    </citation>
    <scope>NUCLEOTIDE SEQUENCE [LARGE SCALE GENOMIC DNA]</scope>
    <source>
        <strain evidence="5 6">DSM 25287</strain>
    </source>
</reference>
<organism evidence="5 6">
    <name type="scientific">Plasticicumulans lactativorans</name>
    <dbReference type="NCBI Taxonomy" id="1133106"/>
    <lineage>
        <taxon>Bacteria</taxon>
        <taxon>Pseudomonadati</taxon>
        <taxon>Pseudomonadota</taxon>
        <taxon>Gammaproteobacteria</taxon>
        <taxon>Candidatus Competibacteraceae</taxon>
        <taxon>Plasticicumulans</taxon>
    </lineage>
</organism>
<dbReference type="EMBL" id="SLWY01000018">
    <property type="protein sequence ID" value="TCO79624.1"/>
    <property type="molecule type" value="Genomic_DNA"/>
</dbReference>
<dbReference type="Gene3D" id="1.10.10.10">
    <property type="entry name" value="Winged helix-like DNA-binding domain superfamily/Winged helix DNA-binding domain"/>
    <property type="match status" value="1"/>
</dbReference>
<feature type="domain" description="HTH gntR-type" evidence="4">
    <location>
        <begin position="16"/>
        <end position="83"/>
    </location>
</feature>